<dbReference type="NCBIfam" id="TIGR01930">
    <property type="entry name" value="AcCoA-C-Actrans"/>
    <property type="match status" value="1"/>
</dbReference>
<evidence type="ECO:0000259" key="8">
    <source>
        <dbReference type="SMART" id="SM01173"/>
    </source>
</evidence>
<dbReference type="InterPro" id="IPR020616">
    <property type="entry name" value="Thiolase_N"/>
</dbReference>
<keyword evidence="4" id="KW-0479">Metal-binding</keyword>
<dbReference type="GO" id="GO:0005739">
    <property type="term" value="C:mitochondrion"/>
    <property type="evidence" value="ECO:0007669"/>
    <property type="project" value="TreeGrafter"/>
</dbReference>
<evidence type="ECO:0000256" key="1">
    <source>
        <dbReference type="ARBA" id="ARBA00010982"/>
    </source>
</evidence>
<dbReference type="Pfam" id="PF13821">
    <property type="entry name" value="DUF4187"/>
    <property type="match status" value="1"/>
</dbReference>
<evidence type="ECO:0000313" key="9">
    <source>
        <dbReference type="EMBL" id="WFD21197.1"/>
    </source>
</evidence>
<feature type="domain" description="DUF4187" evidence="8">
    <location>
        <begin position="646"/>
        <end position="703"/>
    </location>
</feature>
<evidence type="ECO:0000256" key="6">
    <source>
        <dbReference type="ARBA" id="ARBA00023315"/>
    </source>
</evidence>
<dbReference type="CDD" id="cd00751">
    <property type="entry name" value="thiolase"/>
    <property type="match status" value="1"/>
</dbReference>
<evidence type="ECO:0000256" key="5">
    <source>
        <dbReference type="ARBA" id="ARBA00022958"/>
    </source>
</evidence>
<dbReference type="AlphaFoldDB" id="A0AAF0EEV3"/>
<dbReference type="EC" id="2.3.1.9" evidence="2"/>
<organism evidence="9 10">
    <name type="scientific">Malassezia caprae</name>
    <dbReference type="NCBI Taxonomy" id="1381934"/>
    <lineage>
        <taxon>Eukaryota</taxon>
        <taxon>Fungi</taxon>
        <taxon>Dikarya</taxon>
        <taxon>Basidiomycota</taxon>
        <taxon>Ustilaginomycotina</taxon>
        <taxon>Malasseziomycetes</taxon>
        <taxon>Malasseziales</taxon>
        <taxon>Malasseziaceae</taxon>
        <taxon>Malassezia</taxon>
    </lineage>
</organism>
<dbReference type="InterPro" id="IPR016039">
    <property type="entry name" value="Thiolase-like"/>
</dbReference>
<dbReference type="InterPro" id="IPR002155">
    <property type="entry name" value="Thiolase"/>
</dbReference>
<evidence type="ECO:0000313" key="10">
    <source>
        <dbReference type="Proteomes" id="UP001220961"/>
    </source>
</evidence>
<evidence type="ECO:0000256" key="4">
    <source>
        <dbReference type="ARBA" id="ARBA00022723"/>
    </source>
</evidence>
<dbReference type="InterPro" id="IPR025239">
    <property type="entry name" value="DUF4187"/>
</dbReference>
<keyword evidence="3 9" id="KW-0808">Transferase</keyword>
<gene>
    <name evidence="9" type="ORF">MCAP1_003458</name>
</gene>
<proteinExistence type="inferred from homology"/>
<evidence type="ECO:0000256" key="2">
    <source>
        <dbReference type="ARBA" id="ARBA00012705"/>
    </source>
</evidence>
<dbReference type="Pfam" id="PF02803">
    <property type="entry name" value="Thiolase_C"/>
    <property type="match status" value="1"/>
</dbReference>
<dbReference type="InterPro" id="IPR020617">
    <property type="entry name" value="Thiolase_C"/>
</dbReference>
<keyword evidence="5" id="KW-0630">Potassium</keyword>
<dbReference type="Gene3D" id="3.40.47.10">
    <property type="match status" value="2"/>
</dbReference>
<comment type="similarity">
    <text evidence="1">Belongs to the thiolase-like superfamily. Thiolase family.</text>
</comment>
<sequence length="704" mass="75185">MAAEDVFIVSAVRTPVGAFQGALKTQTAVDLGTAAVQAAMARGQVAPEDIDEAYMGCVLQAGVGQAPARQVILRAGCPTSTEATTVNKVCASGAKALALGAQSIRLGESRVVLVGGMESMSQAPFYMRRGSLVYGDVSAQDGVLRDGLADALNGQHMGQCADHTARKHGFSRADQDDFAVTSYERAIAAWDAHAFDEEVVPITIPGKKGDTVVREDEEHRRFQPEKMRTLRPAFGQDGTVTAANASSLSDGASALVLASGAEVQKHGWRPLARVLGTADAACEPQDFPTAPALAIPKALARANVALDDVALFEINEAFAVVPLANARLLGIDLAKVNKLGGGVSLGHPIGSSGARIVVTLVHALEAGQIGVAGICNRSLAEAFQASLADDAGGAAAPESDEEDYMSDAMLAMLERRDAPRHQTYSERRAQQRREEAERQRAEMRDAELRRSTKAARPLAGEVAARREGLATDRLAEATERADRAQPLGAGTEAALRMMQAMGYVPGQALGAPLAPDQRWLGADGRRKKLGIGHADLSRRIARAAEAPASPVSDVAAFRQRQAAAAQQRHDEGMLRTARKACRECDEEHGWEYSPLWLDPGCLPTAHPLHYERVLSGENERGDDDAEALWLYALRDEGAPRAAPPPDERRVDAERFGALPVAARLALTVAYLREAYYFCVYCGHQYASELELQRSCPGLSEDEHG</sequence>
<dbReference type="InterPro" id="IPR020613">
    <property type="entry name" value="Thiolase_CS"/>
</dbReference>
<keyword evidence="10" id="KW-1185">Reference proteome</keyword>
<protein>
    <recommendedName>
        <fullName evidence="2">acetyl-CoA C-acetyltransferase</fullName>
        <ecNumber evidence="2">2.3.1.9</ecNumber>
    </recommendedName>
</protein>
<reference evidence="9" key="1">
    <citation type="submission" date="2023-03" db="EMBL/GenBank/DDBJ databases">
        <title>Mating type loci evolution in Malassezia.</title>
        <authorList>
            <person name="Coelho M.A."/>
        </authorList>
    </citation>
    <scope>NUCLEOTIDE SEQUENCE</scope>
    <source>
        <strain evidence="9">CBS 10434</strain>
    </source>
</reference>
<feature type="compositionally biased region" description="Basic and acidic residues" evidence="7">
    <location>
        <begin position="416"/>
        <end position="450"/>
    </location>
</feature>
<evidence type="ECO:0000256" key="3">
    <source>
        <dbReference type="ARBA" id="ARBA00022679"/>
    </source>
</evidence>
<dbReference type="Pfam" id="PF00108">
    <property type="entry name" value="Thiolase_N"/>
    <property type="match status" value="1"/>
</dbReference>
<keyword evidence="6 9" id="KW-0012">Acyltransferase</keyword>
<evidence type="ECO:0000256" key="7">
    <source>
        <dbReference type="SAM" id="MobiDB-lite"/>
    </source>
</evidence>
<dbReference type="EMBL" id="CP119915">
    <property type="protein sequence ID" value="WFD21197.1"/>
    <property type="molecule type" value="Genomic_DNA"/>
</dbReference>
<name>A0AAF0EEV3_9BASI</name>
<dbReference type="GO" id="GO:0046872">
    <property type="term" value="F:metal ion binding"/>
    <property type="evidence" value="ECO:0007669"/>
    <property type="project" value="UniProtKB-KW"/>
</dbReference>
<dbReference type="GO" id="GO:0003985">
    <property type="term" value="F:acetyl-CoA C-acetyltransferase activity"/>
    <property type="evidence" value="ECO:0007669"/>
    <property type="project" value="UniProtKB-EC"/>
</dbReference>
<dbReference type="PROSITE" id="PS00737">
    <property type="entry name" value="THIOLASE_2"/>
    <property type="match status" value="1"/>
</dbReference>
<dbReference type="SUPFAM" id="SSF53901">
    <property type="entry name" value="Thiolase-like"/>
    <property type="match status" value="2"/>
</dbReference>
<feature type="region of interest" description="Disordered" evidence="7">
    <location>
        <begin position="416"/>
        <end position="461"/>
    </location>
</feature>
<dbReference type="PANTHER" id="PTHR18919:SF156">
    <property type="entry name" value="ACETYL-COA ACETYLTRANSFERASE, MITOCHONDRIAL"/>
    <property type="match status" value="1"/>
</dbReference>
<dbReference type="Proteomes" id="UP001220961">
    <property type="component" value="Chromosome 8"/>
</dbReference>
<dbReference type="PANTHER" id="PTHR18919">
    <property type="entry name" value="ACETYL-COA C-ACYLTRANSFERASE"/>
    <property type="match status" value="1"/>
</dbReference>
<dbReference type="FunFam" id="3.40.47.10:FF:000007">
    <property type="entry name" value="acetyl-CoA acetyltransferase, mitochondrial"/>
    <property type="match status" value="1"/>
</dbReference>
<accession>A0AAF0EEV3</accession>
<dbReference type="GO" id="GO:0006635">
    <property type="term" value="P:fatty acid beta-oxidation"/>
    <property type="evidence" value="ECO:0007669"/>
    <property type="project" value="TreeGrafter"/>
</dbReference>
<dbReference type="SMART" id="SM01173">
    <property type="entry name" value="DUF4187"/>
    <property type="match status" value="1"/>
</dbReference>